<sequence length="62" mass="7584">RVVVSGWKRNVEYVKVLHEQNHRCKILRDIVVHKRKKRIISPDERIQLMYEKGQKQRDIVPH</sequence>
<reference evidence="1" key="1">
    <citation type="submission" date="2022-04" db="EMBL/GenBank/DDBJ databases">
        <title>A functionally conserved STORR gene fusion in Papaver species that diverged 16.8 million years ago.</title>
        <authorList>
            <person name="Catania T."/>
        </authorList>
    </citation>
    <scope>NUCLEOTIDE SEQUENCE</scope>
    <source>
        <strain evidence="1">S-188037</strain>
    </source>
</reference>
<proteinExistence type="predicted"/>
<accession>A0AAD4XJR2</accession>
<dbReference type="Proteomes" id="UP001202328">
    <property type="component" value="Unassembled WGS sequence"/>
</dbReference>
<comment type="caution">
    <text evidence="1">The sequence shown here is derived from an EMBL/GenBank/DDBJ whole genome shotgun (WGS) entry which is preliminary data.</text>
</comment>
<organism evidence="1 2">
    <name type="scientific">Papaver atlanticum</name>
    <dbReference type="NCBI Taxonomy" id="357466"/>
    <lineage>
        <taxon>Eukaryota</taxon>
        <taxon>Viridiplantae</taxon>
        <taxon>Streptophyta</taxon>
        <taxon>Embryophyta</taxon>
        <taxon>Tracheophyta</taxon>
        <taxon>Spermatophyta</taxon>
        <taxon>Magnoliopsida</taxon>
        <taxon>Ranunculales</taxon>
        <taxon>Papaveraceae</taxon>
        <taxon>Papaveroideae</taxon>
        <taxon>Papaver</taxon>
    </lineage>
</organism>
<protein>
    <submittedName>
        <fullName evidence="1">Uncharacterized protein</fullName>
    </submittedName>
</protein>
<dbReference type="AlphaFoldDB" id="A0AAD4XJR2"/>
<name>A0AAD4XJR2_9MAGN</name>
<evidence type="ECO:0000313" key="2">
    <source>
        <dbReference type="Proteomes" id="UP001202328"/>
    </source>
</evidence>
<evidence type="ECO:0000313" key="1">
    <source>
        <dbReference type="EMBL" id="KAI3918001.1"/>
    </source>
</evidence>
<keyword evidence="2" id="KW-1185">Reference proteome</keyword>
<feature type="non-terminal residue" evidence="1">
    <location>
        <position position="1"/>
    </location>
</feature>
<dbReference type="EMBL" id="JAJJMB010008958">
    <property type="protein sequence ID" value="KAI3918001.1"/>
    <property type="molecule type" value="Genomic_DNA"/>
</dbReference>
<gene>
    <name evidence="1" type="ORF">MKW98_000235</name>
</gene>